<comment type="caution">
    <text evidence="2">The sequence shown here is derived from an EMBL/GenBank/DDBJ whole genome shotgun (WGS) entry which is preliminary data.</text>
</comment>
<dbReference type="OrthoDB" id="1274115at2759"/>
<keyword evidence="1" id="KW-0812">Transmembrane</keyword>
<keyword evidence="1" id="KW-0472">Membrane</keyword>
<dbReference type="InterPro" id="IPR036291">
    <property type="entry name" value="NAD(P)-bd_dom_sf"/>
</dbReference>
<dbReference type="EC" id="1.1.1.239" evidence="2"/>
<dbReference type="EC" id="1.1.1.62" evidence="2"/>
<dbReference type="InterPro" id="IPR002347">
    <property type="entry name" value="SDR_fam"/>
</dbReference>
<proteinExistence type="predicted"/>
<protein>
    <submittedName>
        <fullName evidence="2">17beta-estradiol 17-dehydrogenase / 3alpha(17beta)-hydroxysteroid dehydrogenase (NAD+)</fullName>
        <ecNumber evidence="2">1.1.1.239</ecNumber>
        <ecNumber evidence="2">1.1.1.62</ecNumber>
    </submittedName>
</protein>
<dbReference type="InParanoid" id="A0A1Z5JQQ0"/>
<dbReference type="GO" id="GO:0008202">
    <property type="term" value="P:steroid metabolic process"/>
    <property type="evidence" value="ECO:0007669"/>
    <property type="project" value="TreeGrafter"/>
</dbReference>
<dbReference type="AlphaFoldDB" id="A0A1Z5JQQ0"/>
<keyword evidence="3" id="KW-1185">Reference proteome</keyword>
<dbReference type="Proteomes" id="UP000198406">
    <property type="component" value="Unassembled WGS sequence"/>
</dbReference>
<name>A0A1Z5JQQ0_FISSO</name>
<dbReference type="EMBL" id="BDSP01000101">
    <property type="protein sequence ID" value="GAX16098.1"/>
    <property type="molecule type" value="Genomic_DNA"/>
</dbReference>
<dbReference type="PANTHER" id="PTHR43313:SF1">
    <property type="entry name" value="3BETA-HYDROXYSTEROID DEHYDROGENASE DHS-16"/>
    <property type="match status" value="1"/>
</dbReference>
<accession>A0A1Z5JQQ0</accession>
<dbReference type="Gene3D" id="3.40.50.720">
    <property type="entry name" value="NAD(P)-binding Rossmann-like Domain"/>
    <property type="match status" value="1"/>
</dbReference>
<dbReference type="GO" id="GO:0004303">
    <property type="term" value="F:estradiol 17-beta-dehydrogenase [NAD(P)+] activity"/>
    <property type="evidence" value="ECO:0007669"/>
    <property type="project" value="UniProtKB-EC"/>
</dbReference>
<dbReference type="PANTHER" id="PTHR43313">
    <property type="entry name" value="SHORT-CHAIN DEHYDROGENASE/REDUCTASE FAMILY 9C"/>
    <property type="match status" value="1"/>
</dbReference>
<organism evidence="2 3">
    <name type="scientific">Fistulifera solaris</name>
    <name type="common">Oleaginous diatom</name>
    <dbReference type="NCBI Taxonomy" id="1519565"/>
    <lineage>
        <taxon>Eukaryota</taxon>
        <taxon>Sar</taxon>
        <taxon>Stramenopiles</taxon>
        <taxon>Ochrophyta</taxon>
        <taxon>Bacillariophyta</taxon>
        <taxon>Bacillariophyceae</taxon>
        <taxon>Bacillariophycidae</taxon>
        <taxon>Naviculales</taxon>
        <taxon>Naviculaceae</taxon>
        <taxon>Fistulifera</taxon>
    </lineage>
</organism>
<gene>
    <name evidence="2" type="ORF">FisN_20Hh225</name>
</gene>
<dbReference type="PRINTS" id="PR00081">
    <property type="entry name" value="GDHRDH"/>
</dbReference>
<evidence type="ECO:0000313" key="3">
    <source>
        <dbReference type="Proteomes" id="UP000198406"/>
    </source>
</evidence>
<feature type="transmembrane region" description="Helical" evidence="1">
    <location>
        <begin position="27"/>
        <end position="49"/>
    </location>
</feature>
<evidence type="ECO:0000256" key="1">
    <source>
        <dbReference type="SAM" id="Phobius"/>
    </source>
</evidence>
<evidence type="ECO:0000313" key="2">
    <source>
        <dbReference type="EMBL" id="GAX16098.1"/>
    </source>
</evidence>
<sequence length="387" mass="43128">MPRHDFQPPGAFFQNINSLIHEEPFGSILYCVYWSVVIGVCSPIAILLLQLRLLFRLLGWVWESVCQYSSCDPKRHPTRELAVVITGCDTGFGRDVALRAAEAGYTVFAGCLKDESVTELNQLSSNINSFTMNVTIDVHVEKAVHIVSQWLDETTTQQRILHALVNMAGVGFCGNVDFMPLNLFQTSMDVNFFGTVRCCKAFLPIFKSQATSNTYNDARILNMVSMAGLVPTSVGTSAYAASKYAVQGFSTAFRLEAMGFGIQVATINPSFHETNIVTGLSTQVEKLCADLPGAKREEYGEEYLEWLLTQTRIPLLISWRAENVVQQTMNCLVNRTIPSEVVVGSDAKFVLVTLRIFPAWFRDILFGIDSLRYAVPASMRRRKAKSD</sequence>
<dbReference type="Pfam" id="PF00106">
    <property type="entry name" value="adh_short"/>
    <property type="match status" value="1"/>
</dbReference>
<reference evidence="2 3" key="1">
    <citation type="journal article" date="2015" name="Plant Cell">
        <title>Oil accumulation by the oleaginous diatom Fistulifera solaris as revealed by the genome and transcriptome.</title>
        <authorList>
            <person name="Tanaka T."/>
            <person name="Maeda Y."/>
            <person name="Veluchamy A."/>
            <person name="Tanaka M."/>
            <person name="Abida H."/>
            <person name="Marechal E."/>
            <person name="Bowler C."/>
            <person name="Muto M."/>
            <person name="Sunaga Y."/>
            <person name="Tanaka M."/>
            <person name="Yoshino T."/>
            <person name="Taniguchi T."/>
            <person name="Fukuda Y."/>
            <person name="Nemoto M."/>
            <person name="Matsumoto M."/>
            <person name="Wong P.S."/>
            <person name="Aburatani S."/>
            <person name="Fujibuchi W."/>
        </authorList>
    </citation>
    <scope>NUCLEOTIDE SEQUENCE [LARGE SCALE GENOMIC DNA]</scope>
    <source>
        <strain evidence="2 3">JPCC DA0580</strain>
    </source>
</reference>
<dbReference type="SUPFAM" id="SSF51735">
    <property type="entry name" value="NAD(P)-binding Rossmann-fold domains"/>
    <property type="match status" value="1"/>
</dbReference>
<keyword evidence="1" id="KW-1133">Transmembrane helix</keyword>
<keyword evidence="2" id="KW-0560">Oxidoreductase</keyword>
<dbReference type="GO" id="GO:0047035">
    <property type="term" value="F:testosterone dehydrogenase (NAD+) activity"/>
    <property type="evidence" value="ECO:0007669"/>
    <property type="project" value="UniProtKB-EC"/>
</dbReference>